<dbReference type="EMBL" id="NTKD01000043">
    <property type="protein sequence ID" value="PDH37870.1"/>
    <property type="molecule type" value="Genomic_DNA"/>
</dbReference>
<comment type="caution">
    <text evidence="1">The sequence shown here is derived from an EMBL/GenBank/DDBJ whole genome shotgun (WGS) entry which is preliminary data.</text>
</comment>
<evidence type="ECO:0000313" key="1">
    <source>
        <dbReference type="EMBL" id="PDH37870.1"/>
    </source>
</evidence>
<dbReference type="Proteomes" id="UP000219327">
    <property type="component" value="Unassembled WGS sequence"/>
</dbReference>
<reference evidence="1 2" key="1">
    <citation type="submission" date="2017-08" db="EMBL/GenBank/DDBJ databases">
        <title>Fine stratification of microbial communities through a metagenomic profile of the photic zone.</title>
        <authorList>
            <person name="Haro-Moreno J.M."/>
            <person name="Lopez-Perez M."/>
            <person name="De La Torre J."/>
            <person name="Picazo A."/>
            <person name="Camacho A."/>
            <person name="Rodriguez-Valera F."/>
        </authorList>
    </citation>
    <scope>NUCLEOTIDE SEQUENCE [LARGE SCALE GENOMIC DNA]</scope>
    <source>
        <strain evidence="1">MED-G24</strain>
    </source>
</reference>
<sequence>MRQMRYNNNVKQDVVEESLLKLFVLQTELKDFAGALNTFEKIKGTDLSGEVIGMLEESVADMEALRFDDQTYAVDARIPQDPYSWFFHLHKSDFLIKNVAGEIAELKLRCDRDYVFWRFQENLAYSVSEDQGTCSMEVLGDPGTTFTLIQM</sequence>
<gene>
    <name evidence="1" type="ORF">CNE99_07675</name>
</gene>
<evidence type="ECO:0000313" key="2">
    <source>
        <dbReference type="Proteomes" id="UP000219327"/>
    </source>
</evidence>
<dbReference type="AlphaFoldDB" id="A0A2A5WMW2"/>
<organism evidence="1 2">
    <name type="scientific">OM182 bacterium MED-G24</name>
    <dbReference type="NCBI Taxonomy" id="1986255"/>
    <lineage>
        <taxon>Bacteria</taxon>
        <taxon>Pseudomonadati</taxon>
        <taxon>Pseudomonadota</taxon>
        <taxon>Gammaproteobacteria</taxon>
        <taxon>OMG group</taxon>
        <taxon>OM182 clade</taxon>
    </lineage>
</organism>
<protein>
    <submittedName>
        <fullName evidence="1">Uncharacterized protein</fullName>
    </submittedName>
</protein>
<proteinExistence type="predicted"/>
<name>A0A2A5WMW2_9GAMM</name>
<accession>A0A2A5WMW2</accession>